<evidence type="ECO:0000256" key="1">
    <source>
        <dbReference type="SAM" id="MobiDB-lite"/>
    </source>
</evidence>
<name>I0JNE8_HALH3</name>
<dbReference type="EMBL" id="HE717023">
    <property type="protein sequence ID" value="CCG45668.1"/>
    <property type="molecule type" value="Genomic_DNA"/>
</dbReference>
<dbReference type="AlphaFoldDB" id="I0JNE8"/>
<dbReference type="STRING" id="866895.HBHAL_3323"/>
<dbReference type="eggNOG" id="ENOG50331H4">
    <property type="taxonomic scope" value="Bacteria"/>
</dbReference>
<dbReference type="PATRIC" id="fig|866895.3.peg.2340"/>
<dbReference type="HOGENOM" id="CLU_056686_0_0_9"/>
<organism evidence="3 4">
    <name type="scientific">Halobacillus halophilus (strain ATCC 35676 / DSM 2266 / JCM 20832 / KCTC 3685 / LMG 17431 / NBRC 102448 / NCIMB 2269)</name>
    <name type="common">Sporosarcina halophila</name>
    <dbReference type="NCBI Taxonomy" id="866895"/>
    <lineage>
        <taxon>Bacteria</taxon>
        <taxon>Bacillati</taxon>
        <taxon>Bacillota</taxon>
        <taxon>Bacilli</taxon>
        <taxon>Bacillales</taxon>
        <taxon>Bacillaceae</taxon>
        <taxon>Halobacillus</taxon>
    </lineage>
</organism>
<accession>I0JNE8</accession>
<feature type="region of interest" description="Disordered" evidence="1">
    <location>
        <begin position="76"/>
        <end position="141"/>
    </location>
</feature>
<proteinExistence type="predicted"/>
<dbReference type="RefSeq" id="WP_014643559.1">
    <property type="nucleotide sequence ID" value="NC_017668.1"/>
</dbReference>
<protein>
    <submittedName>
        <fullName evidence="3">RsiX type transcription regulator</fullName>
    </submittedName>
</protein>
<dbReference type="KEGG" id="hhd:HBHAL_3323"/>
<feature type="compositionally biased region" description="Polar residues" evidence="1">
    <location>
        <begin position="119"/>
        <end position="136"/>
    </location>
</feature>
<keyword evidence="2" id="KW-0812">Transmembrane</keyword>
<keyword evidence="4" id="KW-1185">Reference proteome</keyword>
<reference evidence="3 4" key="1">
    <citation type="journal article" date="2013" name="Environ. Microbiol.">
        <title>Chloride and organic osmolytes: a hybrid strategy to cope with elevated salinities by the moderately halophilic, chloride-dependent bacterium Halobacillus halophilus.</title>
        <authorList>
            <person name="Saum S.H."/>
            <person name="Pfeiffer F."/>
            <person name="Palm P."/>
            <person name="Rampp M."/>
            <person name="Schuster S.C."/>
            <person name="Muller V."/>
            <person name="Oesterhelt D."/>
        </authorList>
    </citation>
    <scope>NUCLEOTIDE SEQUENCE [LARGE SCALE GENOMIC DNA]</scope>
    <source>
        <strain evidence="4">ATCC 35676 / DSM 2266 / JCM 20832 / KCTC 3685 / LMG 17431 / NBRC 102448 / NCIMB 2269</strain>
    </source>
</reference>
<feature type="transmembrane region" description="Helical" evidence="2">
    <location>
        <begin position="45"/>
        <end position="70"/>
    </location>
</feature>
<gene>
    <name evidence="3" type="ordered locus">HBHAL_3323</name>
</gene>
<dbReference type="Proteomes" id="UP000007397">
    <property type="component" value="Chromosome"/>
</dbReference>
<evidence type="ECO:0000256" key="2">
    <source>
        <dbReference type="SAM" id="Phobius"/>
    </source>
</evidence>
<feature type="compositionally biased region" description="Basic and acidic residues" evidence="1">
    <location>
        <begin position="95"/>
        <end position="118"/>
    </location>
</feature>
<keyword evidence="2" id="KW-1133">Transmembrane helix</keyword>
<evidence type="ECO:0000313" key="4">
    <source>
        <dbReference type="Proteomes" id="UP000007397"/>
    </source>
</evidence>
<sequence>MKRKTYSEDELKELLGEFPKIEDKQSKENLYRSIEPKLNKRKRRIAPWITPSMATAAVLLILAIVLPVFWSSLPSNEYSGSADQEESSTESANESGRDQAETTEQKPSEIEGSSRNEDTNPSSDNNETESPFTLQDRSPDIESYVLPGKNGEIVVPFTVIKPGDQEDKNISSLVKPEEWGLAEDLIKDLTFNIDEERNQAEVIFPDNFSVSGSAYTSIISESIRWKLYPYDVKNIKLQTESGSPVVLGNFGKIETLPVVEQNRYFYQIYSDQGSERQFLVPIKTERELSIQEALNRMKEKQTSDNVDSAVPNHVTFSSIEAEGSALTMTVEHDSWASDKQLMMMIDAVLATAENFGFNEVIFDNINHEINSFYNLNEPIPVPTFINPIDINE</sequence>
<evidence type="ECO:0000313" key="3">
    <source>
        <dbReference type="EMBL" id="CCG45668.1"/>
    </source>
</evidence>
<keyword evidence="2" id="KW-0472">Membrane</keyword>